<protein>
    <submittedName>
        <fullName evidence="1">Uncharacterized protein</fullName>
    </submittedName>
</protein>
<keyword evidence="2" id="KW-1185">Reference proteome</keyword>
<reference evidence="1" key="1">
    <citation type="submission" date="2023-04" db="EMBL/GenBank/DDBJ databases">
        <authorList>
            <consortium name="ELIXIR-Norway"/>
        </authorList>
    </citation>
    <scope>NUCLEOTIDE SEQUENCE [LARGE SCALE GENOMIC DNA]</scope>
</reference>
<evidence type="ECO:0000313" key="2">
    <source>
        <dbReference type="Proteomes" id="UP001176941"/>
    </source>
</evidence>
<gene>
    <name evidence="1" type="ORF">MRATA1EN1_LOCUS7555</name>
</gene>
<dbReference type="Proteomes" id="UP001176941">
    <property type="component" value="Chromosome 17"/>
</dbReference>
<proteinExistence type="predicted"/>
<accession>A0ABN8YAL0</accession>
<dbReference type="EMBL" id="OX459953">
    <property type="protein sequence ID" value="CAI9158593.1"/>
    <property type="molecule type" value="Genomic_DNA"/>
</dbReference>
<sequence>HQAAWRDGLVQWPCDGHLISLDANLACTPDKSPVGTATSASCTGKSLSLKSGDFMYETPKGKVSQETVKL</sequence>
<evidence type="ECO:0000313" key="1">
    <source>
        <dbReference type="EMBL" id="CAI9158593.1"/>
    </source>
</evidence>
<organism evidence="1 2">
    <name type="scientific">Rangifer tarandus platyrhynchus</name>
    <name type="common">Svalbard reindeer</name>
    <dbReference type="NCBI Taxonomy" id="3082113"/>
    <lineage>
        <taxon>Eukaryota</taxon>
        <taxon>Metazoa</taxon>
        <taxon>Chordata</taxon>
        <taxon>Craniata</taxon>
        <taxon>Vertebrata</taxon>
        <taxon>Euteleostomi</taxon>
        <taxon>Mammalia</taxon>
        <taxon>Eutheria</taxon>
        <taxon>Laurasiatheria</taxon>
        <taxon>Artiodactyla</taxon>
        <taxon>Ruminantia</taxon>
        <taxon>Pecora</taxon>
        <taxon>Cervidae</taxon>
        <taxon>Odocoileinae</taxon>
        <taxon>Rangifer</taxon>
    </lineage>
</organism>
<feature type="non-terminal residue" evidence="1">
    <location>
        <position position="1"/>
    </location>
</feature>
<name>A0ABN8YAL0_RANTA</name>